<evidence type="ECO:0000259" key="1">
    <source>
        <dbReference type="PROSITE" id="PS51286"/>
    </source>
</evidence>
<dbReference type="InterPro" id="IPR013584">
    <property type="entry name" value="RAP"/>
</dbReference>
<evidence type="ECO:0000313" key="2">
    <source>
        <dbReference type="Proteomes" id="UP000694920"/>
    </source>
</evidence>
<keyword evidence="3" id="KW-0808">Transferase</keyword>
<protein>
    <submittedName>
        <fullName evidence="3">FAST kinase domain-containing protein 5, mitochondrial isoform X1</fullName>
    </submittedName>
</protein>
<proteinExistence type="predicted"/>
<accession>A0AAJ7CB63</accession>
<keyword evidence="2" id="KW-1185">Reference proteome</keyword>
<dbReference type="Pfam" id="PF08368">
    <property type="entry name" value="FAST_2"/>
    <property type="match status" value="1"/>
</dbReference>
<dbReference type="KEGG" id="ccin:107272639"/>
<sequence>MGVFTKRLYKLLRTTKLYNVRGVATTKISLPVRVLYKNTNVEPLFHQKCITSSWQIRTIIEQAQVAEDKEENSFFTENSFAHRVLKSTHKYNIAKSPKLLPIISEDEAAKLIQENWNFMSSEKLVNNFKNLVCYIHNYSENIFDPKYDNVVNGLSKNIHRITDTELQEVLRYLQLVQNLKKRHEGTYKNLFKTLDKECIQRYMHWTPDDLLLMADLWCQLGQSRNTHFLSLALRRLGNKPNRLSSIHLVHFLFFLNIVRKPPINMYEIEYRLESCINILSLDELGVAAMGFFKTQTPIRNSSIIKIYLEKVIGNVKDIHEITLASIMKFLRYNMEYNHISLFRICLEKLIPEVQRLSLLSLLHVSHASASLQVYVAELMDIIIARFEQNIDVIRMKDIERILYVMTIFNYDISHPFYKKCIKELNRPEREEEINNFGKAFICALHYMSMANLYPKNLIEKALAKDFILQAYGKDVHKINREALFLDRSVEVELPDYTGPRLEAGTWKSVAQKNRWTLKMKQNQMTNNADTLLLDVLKTCKEIFGFDSAVVVDQTLPHYTKPDIYICLDGNKKPIPVEPLLTELPFGSIKRAPEINLSNSQWIAIIVGGPNCYIRNTTQYCGLIASKLRQLRQIGYTPIMIPYFRWFDLPNEEAKKDFIQNFVLT</sequence>
<feature type="domain" description="RAP" evidence="1">
    <location>
        <begin position="602"/>
        <end position="660"/>
    </location>
</feature>
<dbReference type="Pfam" id="PF08373">
    <property type="entry name" value="RAP"/>
    <property type="match status" value="1"/>
</dbReference>
<gene>
    <name evidence="3" type="primary">LOC107272639</name>
</gene>
<dbReference type="Proteomes" id="UP000694920">
    <property type="component" value="Unplaced"/>
</dbReference>
<reference evidence="3" key="1">
    <citation type="submission" date="2025-08" db="UniProtKB">
        <authorList>
            <consortium name="RefSeq"/>
        </authorList>
    </citation>
    <scope>IDENTIFICATION</scope>
</reference>
<dbReference type="RefSeq" id="XP_015605466.1">
    <property type="nucleotide sequence ID" value="XM_015749980.2"/>
</dbReference>
<name>A0AAJ7CB63_CEPCN</name>
<dbReference type="InterPro" id="IPR013579">
    <property type="entry name" value="FAST_2"/>
</dbReference>
<evidence type="ECO:0000313" key="3">
    <source>
        <dbReference type="RefSeq" id="XP_015605466.1"/>
    </source>
</evidence>
<keyword evidence="3" id="KW-0418">Kinase</keyword>
<organism evidence="2 3">
    <name type="scientific">Cephus cinctus</name>
    <name type="common">Wheat stem sawfly</name>
    <dbReference type="NCBI Taxonomy" id="211228"/>
    <lineage>
        <taxon>Eukaryota</taxon>
        <taxon>Metazoa</taxon>
        <taxon>Ecdysozoa</taxon>
        <taxon>Arthropoda</taxon>
        <taxon>Hexapoda</taxon>
        <taxon>Insecta</taxon>
        <taxon>Pterygota</taxon>
        <taxon>Neoptera</taxon>
        <taxon>Endopterygota</taxon>
        <taxon>Hymenoptera</taxon>
        <taxon>Cephoidea</taxon>
        <taxon>Cephidae</taxon>
        <taxon>Cephus</taxon>
    </lineage>
</organism>
<dbReference type="GO" id="GO:0016301">
    <property type="term" value="F:kinase activity"/>
    <property type="evidence" value="ECO:0007669"/>
    <property type="project" value="UniProtKB-KW"/>
</dbReference>
<dbReference type="SMART" id="SM00952">
    <property type="entry name" value="RAP"/>
    <property type="match status" value="1"/>
</dbReference>
<dbReference type="PROSITE" id="PS51286">
    <property type="entry name" value="RAP"/>
    <property type="match status" value="1"/>
</dbReference>
<dbReference type="GeneID" id="107272639"/>
<dbReference type="AlphaFoldDB" id="A0AAJ7CB63"/>